<accession>A0A7Y9E7V9</accession>
<dbReference type="Proteomes" id="UP000535511">
    <property type="component" value="Unassembled WGS sequence"/>
</dbReference>
<feature type="signal peptide" evidence="2">
    <location>
        <begin position="1"/>
        <end position="28"/>
    </location>
</feature>
<feature type="chain" id="PRO_5031509599" description="DUF3558 domain-containing protein" evidence="2">
    <location>
        <begin position="29"/>
        <end position="203"/>
    </location>
</feature>
<organism evidence="3 4">
    <name type="scientific">Nocardioides panaciterrulae</name>
    <dbReference type="NCBI Taxonomy" id="661492"/>
    <lineage>
        <taxon>Bacteria</taxon>
        <taxon>Bacillati</taxon>
        <taxon>Actinomycetota</taxon>
        <taxon>Actinomycetes</taxon>
        <taxon>Propionibacteriales</taxon>
        <taxon>Nocardioidaceae</taxon>
        <taxon>Nocardioides</taxon>
    </lineage>
</organism>
<reference evidence="3 4" key="1">
    <citation type="submission" date="2020-07" db="EMBL/GenBank/DDBJ databases">
        <title>Sequencing the genomes of 1000 actinobacteria strains.</title>
        <authorList>
            <person name="Klenk H.-P."/>
        </authorList>
    </citation>
    <scope>NUCLEOTIDE SEQUENCE [LARGE SCALE GENOMIC DNA]</scope>
    <source>
        <strain evidence="3 4">DSM 21350</strain>
    </source>
</reference>
<comment type="caution">
    <text evidence="3">The sequence shown here is derived from an EMBL/GenBank/DDBJ whole genome shotgun (WGS) entry which is preliminary data.</text>
</comment>
<keyword evidence="4" id="KW-1185">Reference proteome</keyword>
<evidence type="ECO:0000313" key="4">
    <source>
        <dbReference type="Proteomes" id="UP000535511"/>
    </source>
</evidence>
<evidence type="ECO:0000256" key="1">
    <source>
        <dbReference type="SAM" id="MobiDB-lite"/>
    </source>
</evidence>
<gene>
    <name evidence="3" type="ORF">BJZ21_002927</name>
</gene>
<dbReference type="RefSeq" id="WP_179664429.1">
    <property type="nucleotide sequence ID" value="NZ_JACCBG010000001.1"/>
</dbReference>
<dbReference type="EMBL" id="JACCBG010000001">
    <property type="protein sequence ID" value="NYD42844.1"/>
    <property type="molecule type" value="Genomic_DNA"/>
</dbReference>
<feature type="region of interest" description="Disordered" evidence="1">
    <location>
        <begin position="26"/>
        <end position="47"/>
    </location>
</feature>
<evidence type="ECO:0008006" key="5">
    <source>
        <dbReference type="Google" id="ProtNLM"/>
    </source>
</evidence>
<dbReference type="AlphaFoldDB" id="A0A7Y9E7V9"/>
<keyword evidence="2" id="KW-0732">Signal</keyword>
<dbReference type="PROSITE" id="PS51257">
    <property type="entry name" value="PROKAR_LIPOPROTEIN"/>
    <property type="match status" value="1"/>
</dbReference>
<evidence type="ECO:0000313" key="3">
    <source>
        <dbReference type="EMBL" id="NYD42844.1"/>
    </source>
</evidence>
<evidence type="ECO:0000256" key="2">
    <source>
        <dbReference type="SAM" id="SignalP"/>
    </source>
</evidence>
<sequence length="203" mass="21544">MHRNRTGRAAVALSLTLLVSACGSSTKASDDATRHTPHGVASGSHTMADGTVMTDAEMNGAQPSPAARMVCSDEIAGAVQRTLDLAAPPTGRDTWRNRLYTCDYPIGAQTLRLSVKDLSDATQGRAWFDRLRHRLDGATAIRGLENLGLPAYETTTGDVVFLKDHKTLWVQAGDLSATSLPAGFTRTEVAYGVAAAVVGCWSE</sequence>
<proteinExistence type="predicted"/>
<protein>
    <recommendedName>
        <fullName evidence="5">DUF3558 domain-containing protein</fullName>
    </recommendedName>
</protein>
<name>A0A7Y9E7V9_9ACTN</name>